<keyword evidence="4 6" id="KW-0548">Nucleotidyltransferase</keyword>
<feature type="binding site" evidence="6">
    <location>
        <begin position="34"/>
        <end position="36"/>
    </location>
    <ligand>
        <name>NAD(+)</name>
        <dbReference type="ChEBI" id="CHEBI:57540"/>
    </ligand>
</feature>
<evidence type="ECO:0000256" key="3">
    <source>
        <dbReference type="ARBA" id="ARBA00022679"/>
    </source>
</evidence>
<comment type="caution">
    <text evidence="6">Lacks conserved residue(s) required for the propagation of feature annotation.</text>
</comment>
<feature type="active site" description="Proton acceptor" evidence="6">
    <location>
        <position position="72"/>
    </location>
</feature>
<sequence length="193" mass="21843">MRRTTNRSMMHAGRISPCKPSDLLRRYDIDRLYHFTHVGNLPSILRSGGLLSHAKLENRSVDVRYASDTLSRNLDRAKNLDDYVRLSFVTNLPMYWKSVYRHGEGTFVWLEIDANVIDRPQTLVSTLNATDNFALIGEACDIVSKIPLGLLAKDIGLADLNDHQKRVVQAEVLVKEFVPLEMIMNFDAVTGGK</sequence>
<evidence type="ECO:0000256" key="1">
    <source>
        <dbReference type="ARBA" id="ARBA00022649"/>
    </source>
</evidence>
<dbReference type="EMBL" id="AP027370">
    <property type="protein sequence ID" value="BDY11976.1"/>
    <property type="molecule type" value="Genomic_DNA"/>
</dbReference>
<feature type="binding site" evidence="6">
    <location>
        <position position="51"/>
    </location>
    <ligand>
        <name>NAD(+)</name>
        <dbReference type="ChEBI" id="CHEBI:57540"/>
    </ligand>
</feature>
<dbReference type="PROSITE" id="PS52018">
    <property type="entry name" value="DART"/>
    <property type="match status" value="1"/>
</dbReference>
<evidence type="ECO:0000259" key="7">
    <source>
        <dbReference type="PROSITE" id="PS52018"/>
    </source>
</evidence>
<comment type="catalytic activity">
    <reaction evidence="6">
        <text>a thymidine in DNA + NAD(+) = an N-(ADP-alpha-D-ribosyl)-thymidine in DNA + nicotinamide + H(+)</text>
        <dbReference type="Rhea" id="RHEA:71651"/>
        <dbReference type="Rhea" id="RHEA-COMP:13556"/>
        <dbReference type="Rhea" id="RHEA-COMP:18051"/>
        <dbReference type="ChEBI" id="CHEBI:15378"/>
        <dbReference type="ChEBI" id="CHEBI:17154"/>
        <dbReference type="ChEBI" id="CHEBI:57540"/>
        <dbReference type="ChEBI" id="CHEBI:137386"/>
        <dbReference type="ChEBI" id="CHEBI:191199"/>
    </reaction>
</comment>
<feature type="domain" description="DarT" evidence="7">
    <location>
        <begin position="30"/>
        <end position="193"/>
    </location>
</feature>
<comment type="similarity">
    <text evidence="6">Belongs to the DarT ADP-ribosyltransferase family.</text>
</comment>
<evidence type="ECO:0000256" key="2">
    <source>
        <dbReference type="ARBA" id="ARBA00022676"/>
    </source>
</evidence>
<evidence type="ECO:0000313" key="9">
    <source>
        <dbReference type="Proteomes" id="UP001321445"/>
    </source>
</evidence>
<keyword evidence="2 6" id="KW-0328">Glycosyltransferase</keyword>
<dbReference type="Proteomes" id="UP001321445">
    <property type="component" value="Chromosome"/>
</dbReference>
<accession>A0ABN6WSC9</accession>
<organism evidence="8 9">
    <name type="scientific">Hydrogenimonas cancrithermarum</name>
    <dbReference type="NCBI Taxonomy" id="2993563"/>
    <lineage>
        <taxon>Bacteria</taxon>
        <taxon>Pseudomonadati</taxon>
        <taxon>Campylobacterota</taxon>
        <taxon>Epsilonproteobacteria</taxon>
        <taxon>Campylobacterales</taxon>
        <taxon>Hydrogenimonadaceae</taxon>
        <taxon>Hydrogenimonas</taxon>
    </lineage>
</organism>
<keyword evidence="1 6" id="KW-1277">Toxin-antitoxin system</keyword>
<feature type="binding site" evidence="6">
    <location>
        <position position="72"/>
    </location>
    <ligand>
        <name>NAD(+)</name>
        <dbReference type="ChEBI" id="CHEBI:57540"/>
    </ligand>
</feature>
<keyword evidence="9" id="KW-1185">Reference proteome</keyword>
<protein>
    <recommendedName>
        <fullName evidence="7">DarT domain-containing protein</fullName>
    </recommendedName>
</protein>
<feature type="active site" evidence="6">
    <location>
        <position position="171"/>
    </location>
</feature>
<dbReference type="InterPro" id="IPR029494">
    <property type="entry name" value="DarT"/>
</dbReference>
<proteinExistence type="inferred from homology"/>
<name>A0ABN6WSC9_9BACT</name>
<reference evidence="8 9" key="1">
    <citation type="submission" date="2023-03" db="EMBL/GenBank/DDBJ databases">
        <title>Description of Hydrogenimonas sp. ISO32.</title>
        <authorList>
            <person name="Mino S."/>
            <person name="Fukazawa S."/>
            <person name="Sawabe T."/>
        </authorList>
    </citation>
    <scope>NUCLEOTIDE SEQUENCE [LARGE SCALE GENOMIC DNA]</scope>
    <source>
        <strain evidence="8 9">ISO32</strain>
    </source>
</reference>
<evidence type="ECO:0000256" key="5">
    <source>
        <dbReference type="ARBA" id="ARBA00023125"/>
    </source>
</evidence>
<gene>
    <name evidence="8" type="ORF">HCR_02880</name>
</gene>
<dbReference type="Pfam" id="PF14487">
    <property type="entry name" value="DarT"/>
    <property type="match status" value="1"/>
</dbReference>
<keyword evidence="5 6" id="KW-0238">DNA-binding</keyword>
<evidence type="ECO:0000313" key="8">
    <source>
        <dbReference type="EMBL" id="BDY11976.1"/>
    </source>
</evidence>
<evidence type="ECO:0000256" key="6">
    <source>
        <dbReference type="PROSITE-ProRule" id="PRU01362"/>
    </source>
</evidence>
<evidence type="ECO:0000256" key="4">
    <source>
        <dbReference type="ARBA" id="ARBA00022695"/>
    </source>
</evidence>
<keyword evidence="3 6" id="KW-0808">Transferase</keyword>